<dbReference type="InterPro" id="IPR006096">
    <property type="entry name" value="Glu/Leu/Phe/Val/Trp_DH_C"/>
</dbReference>
<dbReference type="AlphaFoldDB" id="A0A7V3PTY5"/>
<name>A0A7V3PTY5_UNCW3</name>
<dbReference type="InterPro" id="IPR006097">
    <property type="entry name" value="Glu/Leu/Phe/Val/Trp_DH_dimer"/>
</dbReference>
<evidence type="ECO:0000256" key="7">
    <source>
        <dbReference type="RuleBase" id="RU004417"/>
    </source>
</evidence>
<dbReference type="InterPro" id="IPR033922">
    <property type="entry name" value="NAD_bind_Glu_DH"/>
</dbReference>
<dbReference type="SUPFAM" id="SSF51735">
    <property type="entry name" value="NAD(P)-binding Rossmann-fold domains"/>
    <property type="match status" value="1"/>
</dbReference>
<dbReference type="Pfam" id="PF02812">
    <property type="entry name" value="ELFV_dehydrog_N"/>
    <property type="match status" value="1"/>
</dbReference>
<gene>
    <name evidence="9" type="ORF">ENX16_05320</name>
</gene>
<feature type="binding site" evidence="5">
    <location>
        <position position="113"/>
    </location>
    <ligand>
        <name>substrate</name>
    </ligand>
</feature>
<dbReference type="PIRSF" id="PIRSF000185">
    <property type="entry name" value="Glu_DH"/>
    <property type="match status" value="1"/>
</dbReference>
<keyword evidence="5" id="KW-0547">Nucleotide-binding</keyword>
<accession>A0A7V3PTY5</accession>
<dbReference type="GO" id="GO:0004352">
    <property type="term" value="F:glutamate dehydrogenase (NAD+) activity"/>
    <property type="evidence" value="ECO:0007669"/>
    <property type="project" value="TreeGrafter"/>
</dbReference>
<evidence type="ECO:0000256" key="1">
    <source>
        <dbReference type="ARBA" id="ARBA00006382"/>
    </source>
</evidence>
<keyword evidence="2 3" id="KW-0560">Oxidoreductase</keyword>
<dbReference type="InterPro" id="IPR006095">
    <property type="entry name" value="Glu/Leu/Phe/Val/Trp_DH"/>
</dbReference>
<feature type="binding site" evidence="5">
    <location>
        <position position="244"/>
    </location>
    <ligand>
        <name>NAD(+)</name>
        <dbReference type="ChEBI" id="CHEBI:57540"/>
    </ligand>
</feature>
<dbReference type="FunFam" id="3.40.50.10860:FF:000003">
    <property type="entry name" value="Glutamate dehydrogenase"/>
    <property type="match status" value="1"/>
</dbReference>
<feature type="binding site" evidence="5">
    <location>
        <position position="213"/>
    </location>
    <ligand>
        <name>NAD(+)</name>
        <dbReference type="ChEBI" id="CHEBI:57540"/>
    </ligand>
</feature>
<dbReference type="GO" id="GO:0006538">
    <property type="term" value="P:L-glutamate catabolic process"/>
    <property type="evidence" value="ECO:0007669"/>
    <property type="project" value="TreeGrafter"/>
</dbReference>
<dbReference type="InterPro" id="IPR033524">
    <property type="entry name" value="Glu/Leu/Phe/Val_DH_AS"/>
</dbReference>
<dbReference type="PANTHER" id="PTHR11606:SF13">
    <property type="entry name" value="GLUTAMATE DEHYDROGENASE 1, MITOCHONDRIAL"/>
    <property type="match status" value="1"/>
</dbReference>
<evidence type="ECO:0000259" key="8">
    <source>
        <dbReference type="SMART" id="SM00839"/>
    </source>
</evidence>
<feature type="binding site" evidence="5">
    <location>
        <position position="89"/>
    </location>
    <ligand>
        <name>substrate</name>
    </ligand>
</feature>
<dbReference type="Gene3D" id="3.40.50.720">
    <property type="entry name" value="NAD(P)-binding Rossmann-like Domain"/>
    <property type="match status" value="1"/>
</dbReference>
<dbReference type="PANTHER" id="PTHR11606">
    <property type="entry name" value="GLUTAMATE DEHYDROGENASE"/>
    <property type="match status" value="1"/>
</dbReference>
<evidence type="ECO:0000256" key="4">
    <source>
        <dbReference type="PIRSR" id="PIRSR000185-1"/>
    </source>
</evidence>
<dbReference type="CDD" id="cd01076">
    <property type="entry name" value="NAD_bind_1_Glu_DH"/>
    <property type="match status" value="1"/>
</dbReference>
<reference evidence="9" key="1">
    <citation type="journal article" date="2020" name="mSystems">
        <title>Genome- and Community-Level Interaction Insights into Carbon Utilization and Element Cycling Functions of Hydrothermarchaeota in Hydrothermal Sediment.</title>
        <authorList>
            <person name="Zhou Z."/>
            <person name="Liu Y."/>
            <person name="Xu W."/>
            <person name="Pan J."/>
            <person name="Luo Z.H."/>
            <person name="Li M."/>
        </authorList>
    </citation>
    <scope>NUCLEOTIDE SEQUENCE [LARGE SCALE GENOMIC DNA]</scope>
    <source>
        <strain evidence="9">SpSt-914</strain>
    </source>
</reference>
<dbReference type="GO" id="GO:0000166">
    <property type="term" value="F:nucleotide binding"/>
    <property type="evidence" value="ECO:0007669"/>
    <property type="project" value="UniProtKB-KW"/>
</dbReference>
<protein>
    <recommendedName>
        <fullName evidence="3">Glutamate dehydrogenase</fullName>
    </recommendedName>
</protein>
<evidence type="ECO:0000256" key="5">
    <source>
        <dbReference type="PIRSR" id="PIRSR000185-2"/>
    </source>
</evidence>
<feature type="binding site" evidence="5">
    <location>
        <position position="372"/>
    </location>
    <ligand>
        <name>substrate</name>
    </ligand>
</feature>
<feature type="site" description="Important for catalysis" evidence="6">
    <location>
        <position position="165"/>
    </location>
</feature>
<evidence type="ECO:0000313" key="9">
    <source>
        <dbReference type="EMBL" id="HGD13481.1"/>
    </source>
</evidence>
<comment type="caution">
    <text evidence="9">The sequence shown here is derived from an EMBL/GenBank/DDBJ whole genome shotgun (WGS) entry which is preliminary data.</text>
</comment>
<feature type="active site" description="Proton donor" evidence="4">
    <location>
        <position position="125"/>
    </location>
</feature>
<dbReference type="InterPro" id="IPR046346">
    <property type="entry name" value="Aminoacid_DH-like_N_sf"/>
</dbReference>
<dbReference type="SUPFAM" id="SSF53223">
    <property type="entry name" value="Aminoacid dehydrogenase-like, N-terminal domain"/>
    <property type="match status" value="1"/>
</dbReference>
<dbReference type="PRINTS" id="PR00082">
    <property type="entry name" value="GLFDHDRGNASE"/>
</dbReference>
<evidence type="ECO:0000256" key="3">
    <source>
        <dbReference type="PIRNR" id="PIRNR000185"/>
    </source>
</evidence>
<keyword evidence="5" id="KW-0520">NAD</keyword>
<dbReference type="InterPro" id="IPR036291">
    <property type="entry name" value="NAD(P)-bd_dom_sf"/>
</dbReference>
<dbReference type="PROSITE" id="PS00074">
    <property type="entry name" value="GLFV_DEHYDROGENASE"/>
    <property type="match status" value="1"/>
</dbReference>
<evidence type="ECO:0000256" key="2">
    <source>
        <dbReference type="ARBA" id="ARBA00023002"/>
    </source>
</evidence>
<comment type="similarity">
    <text evidence="1 3 7">Belongs to the Glu/Leu/Phe/Val dehydrogenases family.</text>
</comment>
<dbReference type="Gene3D" id="3.40.50.10860">
    <property type="entry name" value="Leucine Dehydrogenase, chain A, domain 1"/>
    <property type="match status" value="1"/>
</dbReference>
<dbReference type="InterPro" id="IPR014362">
    <property type="entry name" value="Glu_DH"/>
</dbReference>
<proteinExistence type="inferred from homology"/>
<evidence type="ECO:0000256" key="6">
    <source>
        <dbReference type="PIRSR" id="PIRSR000185-3"/>
    </source>
</evidence>
<organism evidence="9">
    <name type="scientific">candidate division WOR-3 bacterium</name>
    <dbReference type="NCBI Taxonomy" id="2052148"/>
    <lineage>
        <taxon>Bacteria</taxon>
        <taxon>Bacteria division WOR-3</taxon>
    </lineage>
</organism>
<dbReference type="SMART" id="SM00839">
    <property type="entry name" value="ELFV_dehydrog"/>
    <property type="match status" value="1"/>
</dbReference>
<sequence length="439" mass="49260">MAITSKEHNKVREISKTVRQQKRRSVYEDVVRQFNKAADLMNLDLGVRKILGTTMNEIVVHFPVKMDDGRIEVFTGYRVQHNNALGPFKGGLRYHPAVDIDEVRALATWMTWKSAIVNIPFGGAKGGIQLDPTQYSFAELERITRRFTYALGNTIGPDYDIPAPDVNTNPQIMAWILDTYQSMMPAFERHRCLGVVTGKPIESGGSIGRDKATGQGVVFLIREWAKDNNFDLGQATYIVQGFGNVGSWSARLLKPLGARLLAVEDVTGAVANLEGIDPEELTRYVKEHGGVRGYPNARMITHTEFLRTRADIFIPAALENQITAETAPLLNVRLVAEGANGPTTPEGDEVLTRRGIDILPDILCNSGGVIVSYFEWLQNKRSEFWELQEVDCKLYKKIVGGYQRVKETAKRFKVNWRTAAYIVALARLEKVYKERGIFP</sequence>
<dbReference type="Pfam" id="PF00208">
    <property type="entry name" value="ELFV_dehydrog"/>
    <property type="match status" value="1"/>
</dbReference>
<feature type="domain" description="Glutamate/phenylalanine/leucine/valine/L-tryptophan dehydrogenase C-terminal" evidence="8">
    <location>
        <begin position="206"/>
        <end position="436"/>
    </location>
</feature>
<dbReference type="EMBL" id="DTMZ01000123">
    <property type="protein sequence ID" value="HGD13481.1"/>
    <property type="molecule type" value="Genomic_DNA"/>
</dbReference>